<proteinExistence type="predicted"/>
<evidence type="ECO:0000256" key="2">
    <source>
        <dbReference type="SAM" id="Phobius"/>
    </source>
</evidence>
<dbReference type="InterPro" id="IPR056057">
    <property type="entry name" value="DUF7640"/>
</dbReference>
<feature type="compositionally biased region" description="Basic residues" evidence="1">
    <location>
        <begin position="83"/>
        <end position="93"/>
    </location>
</feature>
<dbReference type="PRINTS" id="PR01217">
    <property type="entry name" value="PRICHEXTENSN"/>
</dbReference>
<feature type="domain" description="DUF7640" evidence="3">
    <location>
        <begin position="1020"/>
        <end position="1118"/>
    </location>
</feature>
<feature type="region of interest" description="Disordered" evidence="1">
    <location>
        <begin position="328"/>
        <end position="466"/>
    </location>
</feature>
<feature type="domain" description="DUF7640" evidence="3">
    <location>
        <begin position="1128"/>
        <end position="1178"/>
    </location>
</feature>
<feature type="region of interest" description="Disordered" evidence="1">
    <location>
        <begin position="1"/>
        <end position="314"/>
    </location>
</feature>
<feature type="compositionally biased region" description="Basic and acidic residues" evidence="1">
    <location>
        <begin position="347"/>
        <end position="361"/>
    </location>
</feature>
<dbReference type="PANTHER" id="PTHR22534">
    <property type="entry name" value="SRCR DOMAIN-CONTAINING PROTEIN"/>
    <property type="match status" value="1"/>
</dbReference>
<feature type="compositionally biased region" description="Polar residues" evidence="1">
    <location>
        <begin position="515"/>
        <end position="526"/>
    </location>
</feature>
<name>A0AAD2JPS0_9STRA</name>
<feature type="compositionally biased region" description="Low complexity" evidence="1">
    <location>
        <begin position="184"/>
        <end position="219"/>
    </location>
</feature>
<organism evidence="4 5">
    <name type="scientific">Cylindrotheca closterium</name>
    <dbReference type="NCBI Taxonomy" id="2856"/>
    <lineage>
        <taxon>Eukaryota</taxon>
        <taxon>Sar</taxon>
        <taxon>Stramenopiles</taxon>
        <taxon>Ochrophyta</taxon>
        <taxon>Bacillariophyta</taxon>
        <taxon>Bacillariophyceae</taxon>
        <taxon>Bacillariophycidae</taxon>
        <taxon>Bacillariales</taxon>
        <taxon>Bacillariaceae</taxon>
        <taxon>Cylindrotheca</taxon>
    </lineage>
</organism>
<evidence type="ECO:0000313" key="4">
    <source>
        <dbReference type="EMBL" id="CAJ1970405.1"/>
    </source>
</evidence>
<dbReference type="AlphaFoldDB" id="A0AAD2JPS0"/>
<feature type="compositionally biased region" description="Basic residues" evidence="1">
    <location>
        <begin position="57"/>
        <end position="73"/>
    </location>
</feature>
<dbReference type="EMBL" id="CAKOGP040002513">
    <property type="protein sequence ID" value="CAJ1970405.1"/>
    <property type="molecule type" value="Genomic_DNA"/>
</dbReference>
<feature type="compositionally biased region" description="Basic and acidic residues" evidence="1">
    <location>
        <begin position="258"/>
        <end position="267"/>
    </location>
</feature>
<feature type="compositionally biased region" description="Polar residues" evidence="1">
    <location>
        <begin position="26"/>
        <end position="36"/>
    </location>
</feature>
<reference evidence="4" key="1">
    <citation type="submission" date="2023-08" db="EMBL/GenBank/DDBJ databases">
        <authorList>
            <person name="Audoor S."/>
            <person name="Bilcke G."/>
        </authorList>
    </citation>
    <scope>NUCLEOTIDE SEQUENCE</scope>
</reference>
<feature type="compositionally biased region" description="Basic residues" evidence="1">
    <location>
        <begin position="331"/>
        <end position="341"/>
    </location>
</feature>
<feature type="region of interest" description="Disordered" evidence="1">
    <location>
        <begin position="834"/>
        <end position="1013"/>
    </location>
</feature>
<feature type="compositionally biased region" description="Polar residues" evidence="1">
    <location>
        <begin position="167"/>
        <end position="183"/>
    </location>
</feature>
<evidence type="ECO:0000256" key="1">
    <source>
        <dbReference type="SAM" id="MobiDB-lite"/>
    </source>
</evidence>
<feature type="compositionally biased region" description="Basic and acidic residues" evidence="1">
    <location>
        <begin position="423"/>
        <end position="437"/>
    </location>
</feature>
<feature type="compositionally biased region" description="Pro residues" evidence="1">
    <location>
        <begin position="874"/>
        <end position="885"/>
    </location>
</feature>
<dbReference type="InterPro" id="IPR019524">
    <property type="entry name" value="B-solenoid_diatom-type"/>
</dbReference>
<feature type="compositionally biased region" description="Polar residues" evidence="1">
    <location>
        <begin position="893"/>
        <end position="917"/>
    </location>
</feature>
<comment type="caution">
    <text evidence="4">The sequence shown here is derived from an EMBL/GenBank/DDBJ whole genome shotgun (WGS) entry which is preliminary data.</text>
</comment>
<feature type="compositionally biased region" description="Low complexity" evidence="1">
    <location>
        <begin position="94"/>
        <end position="146"/>
    </location>
</feature>
<feature type="compositionally biased region" description="Low complexity" evidence="1">
    <location>
        <begin position="635"/>
        <end position="649"/>
    </location>
</feature>
<keyword evidence="2" id="KW-0812">Transmembrane</keyword>
<evidence type="ECO:0000313" key="5">
    <source>
        <dbReference type="Proteomes" id="UP001295423"/>
    </source>
</evidence>
<dbReference type="Pfam" id="PF24646">
    <property type="entry name" value="DUF7640"/>
    <property type="match status" value="2"/>
</dbReference>
<dbReference type="Proteomes" id="UP001295423">
    <property type="component" value="Unassembled WGS sequence"/>
</dbReference>
<feature type="compositionally biased region" description="Polar residues" evidence="1">
    <location>
        <begin position="941"/>
        <end position="965"/>
    </location>
</feature>
<protein>
    <recommendedName>
        <fullName evidence="3">DUF7640 domain-containing protein</fullName>
    </recommendedName>
</protein>
<sequence length="1254" mass="133208">MSSDYSNGEKQRHKSSRDLIYKDNELLQQSPSNNSGVDELNESRRSKYSKAASTTSRKSRRSLSDSRRRRRSSSSHTEEKNRQSRSNKNKSSRHLGSSSGSANANASHHSPRPSSSSSSRHLHTSPVPNTPSSSSRSLGPKKGNSSNRHHVSRSRSDRGGMGDVLGSPSSVTSSRATHSTFPISSVDLSHSHRSSNGGAAAAAADGGENVESTSVSNSSHLDADVMYSQGGKTSSRDRRSGSKRRQHHHHDTMMDAPDVAHKNDNNHNRSGHHSPRRSGSSRSSSKRHLSKERSKRHMITDIAASGGSDQHTTASSTAVDLLYDGDDFYKKSSKKSHKRASKPGVEQVKDSSKYKSDKSDGIESLMTSSHSKSSKRTNGTKSSKHVLYGVEDGEDGYYHYDQDAKTKASKSSSSPKKRSNKPGVERWYDNDHVDPPAHYHKNMLYGVEEEQRKKGSKKKKAYRPGIERVTGTRDLLYGDEEAKKHANYSSSSRAVAANDDGYAYDFPIATGSRGAYNSQDDSNSLMVDSHLPGDEPSTSAVSVSEEASQTTRRQKSVSAGSVKLVEENKPGKKKTSTSCVICGILFALLVVVLAVVGGFVWLTGDDDDAPQDIASIVNGTMAPTNLVVPLPPTESPSTNFPSSSPTVSTKYDPPSEEDCLDIANNRTLPGQENLDRKDFNIKFDVTLSLNGDITGEAVRELLDALERLFVPRMVGCSEVDIGRNRDRRRLGYDVQQEQKQQRMLQSRYVIGNADVTVIENTDFQGQEVEDAECSAQNTAEPERCHVVEVEMAVYLKGAATDFEIISVISNLGEGNLVPPLELSNTFSEVHMSSVDSTVPTEAPSPAPSALASLAPSTWPSASPSSSPTDSPVVGPSPPPTPPPTGLPSNAPSSSPTVQDTAAPSVLPTSLPSISPSGAPTLSPIVGPTPPPTKAPTAEPSITPSSFPSKIPTLSPTSAPTYTPTLEPTSAPTYTPTSEPTSAPTYTPTSTPTKSPSLSPTTSPTTSPTASPTLAPTPPCFCTSADACDNTADNFQIGCGSCAQTGACTSLAQSSAGSPPFTVGQDSCVGVEACKGAVIHTIENNSCTGTGSCRRQINVGSNSCTGEQSCDKQSAPNTLWDGTAANLLTVGSDSCQGIKACFSFEGTVGKRSCTGANSCQERALLTIGDNSCQGTESCALDPYVAPPCFTPPFCGFPSPPKRMIVADNSCQCDFCCRCMQNVKTSGSCNSLGECCDSTNPKVYDAAFVPVAGTMD</sequence>
<keyword evidence="2" id="KW-0472">Membrane</keyword>
<evidence type="ECO:0000259" key="3">
    <source>
        <dbReference type="Pfam" id="PF24646"/>
    </source>
</evidence>
<feature type="compositionally biased region" description="Basic residues" evidence="1">
    <location>
        <begin position="241"/>
        <end position="250"/>
    </location>
</feature>
<feature type="compositionally biased region" description="Low complexity" evidence="1">
    <location>
        <begin position="836"/>
        <end position="873"/>
    </location>
</feature>
<keyword evidence="5" id="KW-1185">Reference proteome</keyword>
<feature type="compositionally biased region" description="Low complexity" evidence="1">
    <location>
        <begin position="537"/>
        <end position="550"/>
    </location>
</feature>
<feature type="compositionally biased region" description="Basic and acidic residues" evidence="1">
    <location>
        <begin position="16"/>
        <end position="25"/>
    </location>
</feature>
<gene>
    <name evidence="4" type="ORF">CYCCA115_LOCUS24423</name>
</gene>
<feature type="compositionally biased region" description="Low complexity" evidence="1">
    <location>
        <begin position="966"/>
        <end position="1013"/>
    </location>
</feature>
<feature type="region of interest" description="Disordered" evidence="1">
    <location>
        <begin position="633"/>
        <end position="656"/>
    </location>
</feature>
<feature type="compositionally biased region" description="Basic and acidic residues" evidence="1">
    <location>
        <begin position="396"/>
        <end position="406"/>
    </location>
</feature>
<keyword evidence="2" id="KW-1133">Transmembrane helix</keyword>
<feature type="region of interest" description="Disordered" evidence="1">
    <location>
        <begin position="515"/>
        <end position="562"/>
    </location>
</feature>
<feature type="compositionally biased region" description="Basic residues" evidence="1">
    <location>
        <begin position="284"/>
        <end position="297"/>
    </location>
</feature>
<dbReference type="PANTHER" id="PTHR22534:SF5">
    <property type="entry name" value="SRCR DOMAIN-CONTAINING PROTEIN"/>
    <property type="match status" value="1"/>
</dbReference>
<accession>A0AAD2JPS0</accession>
<feature type="transmembrane region" description="Helical" evidence="2">
    <location>
        <begin position="579"/>
        <end position="602"/>
    </location>
</feature>